<dbReference type="STRING" id="1109412.BN1221_01640c"/>
<dbReference type="Proteomes" id="UP000044377">
    <property type="component" value="Unassembled WGS sequence"/>
</dbReference>
<evidence type="ECO:0000313" key="1">
    <source>
        <dbReference type="EMBL" id="CPR15658.1"/>
    </source>
</evidence>
<dbReference type="EMBL" id="CGIG01000001">
    <property type="protein sequence ID" value="CPR15658.1"/>
    <property type="molecule type" value="Genomic_DNA"/>
</dbReference>
<sequence>MVFWDISHIKNKSTKPPQAAFKSLPDEFVAVKPPSCRSNYLAYNYLKIE</sequence>
<keyword evidence="2" id="KW-1185">Reference proteome</keyword>
<protein>
    <submittedName>
        <fullName evidence="1">Uncharacterized protein</fullName>
    </submittedName>
</protein>
<accession>A0A0G4JTG1</accession>
<name>A0A0G4JTG1_9GAMM</name>
<proteinExistence type="predicted"/>
<dbReference type="AlphaFoldDB" id="A0A0G4JTG1"/>
<organism evidence="1 2">
    <name type="scientific">Brenneria goodwinii</name>
    <dbReference type="NCBI Taxonomy" id="1109412"/>
    <lineage>
        <taxon>Bacteria</taxon>
        <taxon>Pseudomonadati</taxon>
        <taxon>Pseudomonadota</taxon>
        <taxon>Gammaproteobacteria</taxon>
        <taxon>Enterobacterales</taxon>
        <taxon>Pectobacteriaceae</taxon>
        <taxon>Brenneria</taxon>
    </lineage>
</organism>
<reference evidence="2" key="1">
    <citation type="submission" date="2015-01" db="EMBL/GenBank/DDBJ databases">
        <authorList>
            <person name="Paterson Steve"/>
        </authorList>
    </citation>
    <scope>NUCLEOTIDE SEQUENCE [LARGE SCALE GENOMIC DNA]</scope>
    <source>
        <strain evidence="2">OBR1</strain>
    </source>
</reference>
<gene>
    <name evidence="1" type="ORF">BN1221_01640c</name>
</gene>
<evidence type="ECO:0000313" key="2">
    <source>
        <dbReference type="Proteomes" id="UP000044377"/>
    </source>
</evidence>